<dbReference type="Gene3D" id="3.40.710.10">
    <property type="entry name" value="DD-peptidase/beta-lactamase superfamily"/>
    <property type="match status" value="1"/>
</dbReference>
<keyword evidence="1" id="KW-0812">Transmembrane</keyword>
<evidence type="ECO:0000313" key="4">
    <source>
        <dbReference type="EMBL" id="RNL85305.1"/>
    </source>
</evidence>
<feature type="transmembrane region" description="Helical" evidence="1">
    <location>
        <begin position="458"/>
        <end position="479"/>
    </location>
</feature>
<dbReference type="AlphaFoldDB" id="A0A3N0EBT9"/>
<dbReference type="PANTHER" id="PTHR43283">
    <property type="entry name" value="BETA-LACTAMASE-RELATED"/>
    <property type="match status" value="1"/>
</dbReference>
<dbReference type="SUPFAM" id="SSF56601">
    <property type="entry name" value="beta-lactamase/transpeptidase-like"/>
    <property type="match status" value="1"/>
</dbReference>
<dbReference type="Proteomes" id="UP000269198">
    <property type="component" value="Unassembled WGS sequence"/>
</dbReference>
<evidence type="ECO:0000256" key="1">
    <source>
        <dbReference type="SAM" id="Phobius"/>
    </source>
</evidence>
<feature type="transmembrane region" description="Helical" evidence="1">
    <location>
        <begin position="386"/>
        <end position="404"/>
    </location>
</feature>
<evidence type="ECO:0000259" key="3">
    <source>
        <dbReference type="Pfam" id="PF00144"/>
    </source>
</evidence>
<keyword evidence="1" id="KW-1133">Transmembrane helix</keyword>
<dbReference type="Pfam" id="PF00144">
    <property type="entry name" value="Beta-lactamase"/>
    <property type="match status" value="1"/>
</dbReference>
<name>A0A3N0EBT9_9ACTN</name>
<feature type="chain" id="PRO_5018238035" evidence="2">
    <location>
        <begin position="30"/>
        <end position="499"/>
    </location>
</feature>
<sequence>MTKFVPRALGVISVLGAVLLTAPPPPAQAGTPDTSSTVEDYLADALEDGVPGIAVAVIHGDEVIDVSAAGTAGNGAPMTSDTLLRIESLSKSFTAAAVMQQVEEERIELDQPVRRYLPEFNIDDPRADQITVRHLLTQTSGMSDGTAPPLYRSDVTTLEESVARLDEATLTADPGAEFHYHNPNYHVLARMVEVVSGEDFGDHLEQRIFEPLGMEATRDTSMGTERVPGMAEGHTMAFGHAFPSGGVDYFSDGSGGVVSSAHDMARWLWMNNNGGLSPDGERILSEESLAEMHRPQGPDGADYGFGWYHAESAEGPPVRTSHSGAGSGFSAYQGLFPDSDHAVVVLTNHGAGLTAPQASILAQNLLAELREDIPRITEQRDARTDLVLAGLTLLTLAAVVSGLVRARRWAERRRGASVLVTALRLVPLALAVALVASVPTFQLLATGRTAPWPLLFSVLPVGVVWLFVLGIGSAAVLALRIGHCLSASTRPHRPDRSLG</sequence>
<protein>
    <submittedName>
        <fullName evidence="4">Class A beta-lactamase-related serine hydrolase</fullName>
    </submittedName>
</protein>
<evidence type="ECO:0000256" key="2">
    <source>
        <dbReference type="SAM" id="SignalP"/>
    </source>
</evidence>
<accession>A0A3N0EBT9</accession>
<dbReference type="OrthoDB" id="3174977at2"/>
<feature type="transmembrane region" description="Helical" evidence="1">
    <location>
        <begin position="416"/>
        <end position="438"/>
    </location>
</feature>
<reference evidence="4 5" key="1">
    <citation type="submission" date="2018-11" db="EMBL/GenBank/DDBJ databases">
        <title>The genome draft of YIM 96095.</title>
        <authorList>
            <person name="Tang S.-K."/>
            <person name="Chunyu W.-X."/>
            <person name="Feng Y.-Z."/>
        </authorList>
    </citation>
    <scope>NUCLEOTIDE SEQUENCE [LARGE SCALE GENOMIC DNA]</scope>
    <source>
        <strain evidence="4 5">YIM 96095</strain>
    </source>
</reference>
<organism evidence="4 5">
    <name type="scientific">Halostreptopolyspora alba</name>
    <dbReference type="NCBI Taxonomy" id="2487137"/>
    <lineage>
        <taxon>Bacteria</taxon>
        <taxon>Bacillati</taxon>
        <taxon>Actinomycetota</taxon>
        <taxon>Actinomycetes</taxon>
        <taxon>Streptosporangiales</taxon>
        <taxon>Nocardiopsidaceae</taxon>
        <taxon>Halostreptopolyspora</taxon>
    </lineage>
</organism>
<evidence type="ECO:0000313" key="5">
    <source>
        <dbReference type="Proteomes" id="UP000269198"/>
    </source>
</evidence>
<feature type="signal peptide" evidence="2">
    <location>
        <begin position="1"/>
        <end position="29"/>
    </location>
</feature>
<keyword evidence="4" id="KW-0378">Hydrolase</keyword>
<keyword evidence="2" id="KW-0732">Signal</keyword>
<dbReference type="EMBL" id="RJMB01000007">
    <property type="protein sequence ID" value="RNL85305.1"/>
    <property type="molecule type" value="Genomic_DNA"/>
</dbReference>
<comment type="caution">
    <text evidence="4">The sequence shown here is derived from an EMBL/GenBank/DDBJ whole genome shotgun (WGS) entry which is preliminary data.</text>
</comment>
<keyword evidence="5" id="KW-1185">Reference proteome</keyword>
<gene>
    <name evidence="4" type="ORF">EFW17_09520</name>
</gene>
<feature type="domain" description="Beta-lactamase-related" evidence="3">
    <location>
        <begin position="43"/>
        <end position="352"/>
    </location>
</feature>
<dbReference type="InterPro" id="IPR001466">
    <property type="entry name" value="Beta-lactam-related"/>
</dbReference>
<dbReference type="InterPro" id="IPR050789">
    <property type="entry name" value="Diverse_Enzym_Activities"/>
</dbReference>
<dbReference type="RefSeq" id="WP_123200960.1">
    <property type="nucleotide sequence ID" value="NZ_RJMB01000007.1"/>
</dbReference>
<dbReference type="GO" id="GO:0016787">
    <property type="term" value="F:hydrolase activity"/>
    <property type="evidence" value="ECO:0007669"/>
    <property type="project" value="UniProtKB-KW"/>
</dbReference>
<keyword evidence="1" id="KW-0472">Membrane</keyword>
<dbReference type="InterPro" id="IPR012338">
    <property type="entry name" value="Beta-lactam/transpept-like"/>
</dbReference>
<proteinExistence type="predicted"/>